<proteinExistence type="predicted"/>
<comment type="caution">
    <text evidence="1">The sequence shown here is derived from an EMBL/GenBank/DDBJ whole genome shotgun (WGS) entry which is preliminary data.</text>
</comment>
<accession>A0A916PG53</accession>
<dbReference type="Proteomes" id="UP000039021">
    <property type="component" value="Unassembled WGS sequence"/>
</dbReference>
<name>A0A916PG53_MYCTX</name>
<gene>
    <name evidence="1" type="ORF">ERS007739_01000</name>
</gene>
<protein>
    <submittedName>
        <fullName evidence="1">Short chain dehydrogenase</fullName>
    </submittedName>
</protein>
<reference evidence="2" key="1">
    <citation type="submission" date="2015-03" db="EMBL/GenBank/DDBJ databases">
        <authorList>
            <consortium name="Pathogen Informatics"/>
        </authorList>
    </citation>
    <scope>NUCLEOTIDE SEQUENCE [LARGE SCALE GENOMIC DNA]</scope>
    <source>
        <strain evidence="2">N09902308</strain>
    </source>
</reference>
<evidence type="ECO:0000313" key="1">
    <source>
        <dbReference type="EMBL" id="COX28365.1"/>
    </source>
</evidence>
<sequence length="31" mass="3492">MVQSSAQSHDKDLQRRLWTVSEELTGVSFGV</sequence>
<dbReference type="EMBL" id="CSBK01000341">
    <property type="protein sequence ID" value="COX28365.1"/>
    <property type="molecule type" value="Genomic_DNA"/>
</dbReference>
<dbReference type="AlphaFoldDB" id="A0A916PG53"/>
<organism evidence="1 2">
    <name type="scientific">Mycobacterium tuberculosis</name>
    <dbReference type="NCBI Taxonomy" id="1773"/>
    <lineage>
        <taxon>Bacteria</taxon>
        <taxon>Bacillati</taxon>
        <taxon>Actinomycetota</taxon>
        <taxon>Actinomycetes</taxon>
        <taxon>Mycobacteriales</taxon>
        <taxon>Mycobacteriaceae</taxon>
        <taxon>Mycobacterium</taxon>
        <taxon>Mycobacterium tuberculosis complex</taxon>
    </lineage>
</organism>
<evidence type="ECO:0000313" key="2">
    <source>
        <dbReference type="Proteomes" id="UP000039021"/>
    </source>
</evidence>